<proteinExistence type="predicted"/>
<reference evidence="1 2" key="1">
    <citation type="submission" date="2015-12" db="EMBL/GenBank/DDBJ databases">
        <authorList>
            <person name="Shamseldin A."/>
            <person name="Moawad H."/>
            <person name="Abd El-Rahim W.M."/>
            <person name="Sadowsky M.J."/>
        </authorList>
    </citation>
    <scope>NUCLEOTIDE SEQUENCE [LARGE SCALE GENOMIC DNA]</scope>
    <source>
        <strain evidence="1 2">LMG9050</strain>
    </source>
</reference>
<accession>A0A1T1P9V1</accession>
<sequence length="102" mass="11597">MSYHKIRARQIAAAKYGVGSQSYSLNFSINVKWQLGGADVNTSIFSISVIEVIPAAIIHNNFCHWKCDCSLGVQNPRRYLPSDHKFFCQRYTKIYGAILQQI</sequence>
<protein>
    <submittedName>
        <fullName evidence="1">Uncharacterized protein</fullName>
    </submittedName>
</protein>
<name>A0A1T1P9V1_9XANT</name>
<organism evidence="1 2">
    <name type="scientific">Xanthomonas axonopodis pv. melhusii</name>
    <dbReference type="NCBI Taxonomy" id="487834"/>
    <lineage>
        <taxon>Bacteria</taxon>
        <taxon>Pseudomonadati</taxon>
        <taxon>Pseudomonadota</taxon>
        <taxon>Gammaproteobacteria</taxon>
        <taxon>Lysobacterales</taxon>
        <taxon>Lysobacteraceae</taxon>
        <taxon>Xanthomonas</taxon>
    </lineage>
</organism>
<dbReference type="EMBL" id="LOJW01000005">
    <property type="protein sequence ID" value="OOW72242.1"/>
    <property type="molecule type" value="Genomic_DNA"/>
</dbReference>
<evidence type="ECO:0000313" key="2">
    <source>
        <dbReference type="Proteomes" id="UP000190559"/>
    </source>
</evidence>
<dbReference type="AlphaFoldDB" id="A0A1T1P9V1"/>
<dbReference type="Proteomes" id="UP000190559">
    <property type="component" value="Unassembled WGS sequence"/>
</dbReference>
<evidence type="ECO:0000313" key="1">
    <source>
        <dbReference type="EMBL" id="OOW72242.1"/>
    </source>
</evidence>
<comment type="caution">
    <text evidence="1">The sequence shown here is derived from an EMBL/GenBank/DDBJ whole genome shotgun (WGS) entry which is preliminary data.</text>
</comment>
<gene>
    <name evidence="1" type="ORF">Xmlh_05880</name>
</gene>